<accession>A0A812MJJ1</accession>
<proteinExistence type="predicted"/>
<sequence length="84" mass="9636">KQQLEKTNAELEQRVADLGRDKAKLSSEIEDVLNKSSELRVGAEQRHEQMAEAHRGVVTGLQNDLELERQQRLKVEEERAALEE</sequence>
<evidence type="ECO:0000256" key="1">
    <source>
        <dbReference type="SAM" id="Coils"/>
    </source>
</evidence>
<reference evidence="2" key="1">
    <citation type="submission" date="2021-02" db="EMBL/GenBank/DDBJ databases">
        <authorList>
            <person name="Dougan E. K."/>
            <person name="Rhodes N."/>
            <person name="Thang M."/>
            <person name="Chan C."/>
        </authorList>
    </citation>
    <scope>NUCLEOTIDE SEQUENCE</scope>
</reference>
<evidence type="ECO:0000313" key="2">
    <source>
        <dbReference type="EMBL" id="CAE7270721.1"/>
    </source>
</evidence>
<feature type="coiled-coil region" evidence="1">
    <location>
        <begin position="1"/>
        <end position="78"/>
    </location>
</feature>
<evidence type="ECO:0000313" key="3">
    <source>
        <dbReference type="Proteomes" id="UP000601435"/>
    </source>
</evidence>
<keyword evidence="1" id="KW-0175">Coiled coil</keyword>
<keyword evidence="3" id="KW-1185">Reference proteome</keyword>
<dbReference type="Proteomes" id="UP000601435">
    <property type="component" value="Unassembled WGS sequence"/>
</dbReference>
<dbReference type="AlphaFoldDB" id="A0A812MJJ1"/>
<feature type="non-terminal residue" evidence="2">
    <location>
        <position position="84"/>
    </location>
</feature>
<dbReference type="EMBL" id="CAJNJA010011332">
    <property type="protein sequence ID" value="CAE7270721.1"/>
    <property type="molecule type" value="Genomic_DNA"/>
</dbReference>
<comment type="caution">
    <text evidence="2">The sequence shown here is derived from an EMBL/GenBank/DDBJ whole genome shotgun (WGS) entry which is preliminary data.</text>
</comment>
<feature type="non-terminal residue" evidence="2">
    <location>
        <position position="1"/>
    </location>
</feature>
<name>A0A812MJJ1_9DINO</name>
<organism evidence="2 3">
    <name type="scientific">Symbiodinium necroappetens</name>
    <dbReference type="NCBI Taxonomy" id="1628268"/>
    <lineage>
        <taxon>Eukaryota</taxon>
        <taxon>Sar</taxon>
        <taxon>Alveolata</taxon>
        <taxon>Dinophyceae</taxon>
        <taxon>Suessiales</taxon>
        <taxon>Symbiodiniaceae</taxon>
        <taxon>Symbiodinium</taxon>
    </lineage>
</organism>
<gene>
    <name evidence="2" type="ORF">SNEC2469_LOCUS6479</name>
</gene>
<protein>
    <submittedName>
        <fullName evidence="2">Uncharacterized protein</fullName>
    </submittedName>
</protein>